<sequence length="106" mass="12420">MEPSLMTQRQITKLSSLWRLDAIGIKERPDASVLDRAAVEQFESDVRKNGARYEVPLMIQEPGLDASADNYRLAEQRLRVQMRRIRGELELLSQYDNTIRMYFNVF</sequence>
<comment type="caution">
    <text evidence="1">The sequence shown here is derived from an EMBL/GenBank/DDBJ whole genome shotgun (WGS) entry which is preliminary data.</text>
</comment>
<dbReference type="EMBL" id="JABSTR010000005">
    <property type="protein sequence ID" value="KAH9371340.1"/>
    <property type="molecule type" value="Genomic_DNA"/>
</dbReference>
<name>A0A9J6GAH0_HAELO</name>
<evidence type="ECO:0000313" key="2">
    <source>
        <dbReference type="Proteomes" id="UP000821853"/>
    </source>
</evidence>
<proteinExistence type="predicted"/>
<dbReference type="VEuPathDB" id="VectorBase:HLOH_059103"/>
<protein>
    <submittedName>
        <fullName evidence="1">Uncharacterized protein</fullName>
    </submittedName>
</protein>
<evidence type="ECO:0000313" key="1">
    <source>
        <dbReference type="EMBL" id="KAH9371340.1"/>
    </source>
</evidence>
<gene>
    <name evidence="1" type="ORF">HPB48_011680</name>
</gene>
<dbReference type="Proteomes" id="UP000821853">
    <property type="component" value="Chromosome 3"/>
</dbReference>
<dbReference type="AlphaFoldDB" id="A0A9J6GAH0"/>
<reference evidence="1 2" key="1">
    <citation type="journal article" date="2020" name="Cell">
        <title>Large-Scale Comparative Analyses of Tick Genomes Elucidate Their Genetic Diversity and Vector Capacities.</title>
        <authorList>
            <consortium name="Tick Genome and Microbiome Consortium (TIGMIC)"/>
            <person name="Jia N."/>
            <person name="Wang J."/>
            <person name="Shi W."/>
            <person name="Du L."/>
            <person name="Sun Y."/>
            <person name="Zhan W."/>
            <person name="Jiang J.F."/>
            <person name="Wang Q."/>
            <person name="Zhang B."/>
            <person name="Ji P."/>
            <person name="Bell-Sakyi L."/>
            <person name="Cui X.M."/>
            <person name="Yuan T.T."/>
            <person name="Jiang B.G."/>
            <person name="Yang W.F."/>
            <person name="Lam T.T."/>
            <person name="Chang Q.C."/>
            <person name="Ding S.J."/>
            <person name="Wang X.J."/>
            <person name="Zhu J.G."/>
            <person name="Ruan X.D."/>
            <person name="Zhao L."/>
            <person name="Wei J.T."/>
            <person name="Ye R.Z."/>
            <person name="Que T.C."/>
            <person name="Du C.H."/>
            <person name="Zhou Y.H."/>
            <person name="Cheng J.X."/>
            <person name="Dai P.F."/>
            <person name="Guo W.B."/>
            <person name="Han X.H."/>
            <person name="Huang E.J."/>
            <person name="Li L.F."/>
            <person name="Wei W."/>
            <person name="Gao Y.C."/>
            <person name="Liu J.Z."/>
            <person name="Shao H.Z."/>
            <person name="Wang X."/>
            <person name="Wang C.C."/>
            <person name="Yang T.C."/>
            <person name="Huo Q.B."/>
            <person name="Li W."/>
            <person name="Chen H.Y."/>
            <person name="Chen S.E."/>
            <person name="Zhou L.G."/>
            <person name="Ni X.B."/>
            <person name="Tian J.H."/>
            <person name="Sheng Y."/>
            <person name="Liu T."/>
            <person name="Pan Y.S."/>
            <person name="Xia L.Y."/>
            <person name="Li J."/>
            <person name="Zhao F."/>
            <person name="Cao W.C."/>
        </authorList>
    </citation>
    <scope>NUCLEOTIDE SEQUENCE [LARGE SCALE GENOMIC DNA]</scope>
    <source>
        <strain evidence="1">HaeL-2018</strain>
    </source>
</reference>
<accession>A0A9J6GAH0</accession>
<dbReference type="OrthoDB" id="6514112at2759"/>
<organism evidence="1 2">
    <name type="scientific">Haemaphysalis longicornis</name>
    <name type="common">Bush tick</name>
    <dbReference type="NCBI Taxonomy" id="44386"/>
    <lineage>
        <taxon>Eukaryota</taxon>
        <taxon>Metazoa</taxon>
        <taxon>Ecdysozoa</taxon>
        <taxon>Arthropoda</taxon>
        <taxon>Chelicerata</taxon>
        <taxon>Arachnida</taxon>
        <taxon>Acari</taxon>
        <taxon>Parasitiformes</taxon>
        <taxon>Ixodida</taxon>
        <taxon>Ixodoidea</taxon>
        <taxon>Ixodidae</taxon>
        <taxon>Haemaphysalinae</taxon>
        <taxon>Haemaphysalis</taxon>
    </lineage>
</organism>
<keyword evidence="2" id="KW-1185">Reference proteome</keyword>